<evidence type="ECO:0000313" key="4">
    <source>
        <dbReference type="Proteomes" id="UP001443914"/>
    </source>
</evidence>
<gene>
    <name evidence="3" type="ORF">RND81_12G070600</name>
</gene>
<accession>A0AAW1H7J2</accession>
<comment type="caution">
    <text evidence="3">The sequence shown here is derived from an EMBL/GenBank/DDBJ whole genome shotgun (WGS) entry which is preliminary data.</text>
</comment>
<evidence type="ECO:0000259" key="2">
    <source>
        <dbReference type="Pfam" id="PF25884"/>
    </source>
</evidence>
<organism evidence="3 4">
    <name type="scientific">Saponaria officinalis</name>
    <name type="common">Common soapwort</name>
    <name type="synonym">Lychnis saponaria</name>
    <dbReference type="NCBI Taxonomy" id="3572"/>
    <lineage>
        <taxon>Eukaryota</taxon>
        <taxon>Viridiplantae</taxon>
        <taxon>Streptophyta</taxon>
        <taxon>Embryophyta</taxon>
        <taxon>Tracheophyta</taxon>
        <taxon>Spermatophyta</taxon>
        <taxon>Magnoliopsida</taxon>
        <taxon>eudicotyledons</taxon>
        <taxon>Gunneridae</taxon>
        <taxon>Pentapetalae</taxon>
        <taxon>Caryophyllales</taxon>
        <taxon>Caryophyllaceae</taxon>
        <taxon>Caryophylleae</taxon>
        <taxon>Saponaria</taxon>
    </lineage>
</organism>
<feature type="domain" description="Uncharacterized GPI-anchored protein At5g19230-like" evidence="2">
    <location>
        <begin position="30"/>
        <end position="156"/>
    </location>
</feature>
<dbReference type="PANTHER" id="PTHR33976:SF8">
    <property type="entry name" value="OS07G0645000 PROTEIN"/>
    <property type="match status" value="1"/>
</dbReference>
<feature type="chain" id="PRO_5043732628" description="Uncharacterized GPI-anchored protein At5g19230-like domain-containing protein" evidence="1">
    <location>
        <begin position="27"/>
        <end position="192"/>
    </location>
</feature>
<dbReference type="EMBL" id="JBDFQZ010000012">
    <property type="protein sequence ID" value="KAK9672021.1"/>
    <property type="molecule type" value="Genomic_DNA"/>
</dbReference>
<dbReference type="Pfam" id="PF25884">
    <property type="entry name" value="At5g19230"/>
    <property type="match status" value="1"/>
</dbReference>
<evidence type="ECO:0000256" key="1">
    <source>
        <dbReference type="SAM" id="SignalP"/>
    </source>
</evidence>
<dbReference type="Proteomes" id="UP001443914">
    <property type="component" value="Unassembled WGS sequence"/>
</dbReference>
<proteinExistence type="predicted"/>
<reference evidence="3" key="1">
    <citation type="submission" date="2024-03" db="EMBL/GenBank/DDBJ databases">
        <title>WGS assembly of Saponaria officinalis var. Norfolk2.</title>
        <authorList>
            <person name="Jenkins J."/>
            <person name="Shu S."/>
            <person name="Grimwood J."/>
            <person name="Barry K."/>
            <person name="Goodstein D."/>
            <person name="Schmutz J."/>
            <person name="Leebens-Mack J."/>
            <person name="Osbourn A."/>
        </authorList>
    </citation>
    <scope>NUCLEOTIDE SEQUENCE [LARGE SCALE GENOMIC DNA]</scope>
    <source>
        <strain evidence="3">JIC</strain>
    </source>
</reference>
<feature type="signal peptide" evidence="1">
    <location>
        <begin position="1"/>
        <end position="26"/>
    </location>
</feature>
<sequence>MASFTHFSLTLSLLLAVVLTRHRVKSDDGEDNLLQGINKYRTSLNLTTLSNNENAACLAKQIAEQYKGRPCTNTTGSNTVPGTEDQFPNYPEYLSHCHLNLTDTKDGEVMPACVPKLDPSLVLTNFTQSLYSGYLNKTMFTGIGISSAGDWIVVVLSSDSSGGSFMDATSAGYSFRLSYLYYLVAFFGSFFL</sequence>
<dbReference type="PANTHER" id="PTHR33976">
    <property type="entry name" value="OS07G0645000 PROTEIN"/>
    <property type="match status" value="1"/>
</dbReference>
<protein>
    <recommendedName>
        <fullName evidence="2">Uncharacterized GPI-anchored protein At5g19230-like domain-containing protein</fullName>
    </recommendedName>
</protein>
<name>A0AAW1H7J2_SAPOF</name>
<dbReference type="AlphaFoldDB" id="A0AAW1H7J2"/>
<keyword evidence="1" id="KW-0732">Signal</keyword>
<keyword evidence="4" id="KW-1185">Reference proteome</keyword>
<dbReference type="InterPro" id="IPR045285">
    <property type="entry name" value="At5g19230-like"/>
</dbReference>
<evidence type="ECO:0000313" key="3">
    <source>
        <dbReference type="EMBL" id="KAK9672021.1"/>
    </source>
</evidence>
<dbReference type="InterPro" id="IPR059083">
    <property type="entry name" value="At5g19230_dom"/>
</dbReference>